<dbReference type="PROSITE" id="PS50975">
    <property type="entry name" value="ATP_GRASP"/>
    <property type="match status" value="1"/>
</dbReference>
<evidence type="ECO:0000259" key="2">
    <source>
        <dbReference type="PROSITE" id="PS50975"/>
    </source>
</evidence>
<keyword evidence="4" id="KW-1185">Reference proteome</keyword>
<dbReference type="InterPro" id="IPR011761">
    <property type="entry name" value="ATP-grasp"/>
</dbReference>
<protein>
    <submittedName>
        <fullName evidence="3">Predicted ATP-dependent carboligase, ATP-grasp superfamily</fullName>
    </submittedName>
</protein>
<evidence type="ECO:0000313" key="4">
    <source>
        <dbReference type="Proteomes" id="UP000198894"/>
    </source>
</evidence>
<proteinExistence type="predicted"/>
<evidence type="ECO:0000256" key="1">
    <source>
        <dbReference type="PROSITE-ProRule" id="PRU00409"/>
    </source>
</evidence>
<dbReference type="PIRSF" id="PIRSF016817">
    <property type="entry name" value="UCP016817_carboligase"/>
    <property type="match status" value="1"/>
</dbReference>
<dbReference type="GO" id="GO:0046872">
    <property type="term" value="F:metal ion binding"/>
    <property type="evidence" value="ECO:0007669"/>
    <property type="project" value="InterPro"/>
</dbReference>
<dbReference type="SUPFAM" id="SSF56059">
    <property type="entry name" value="Glutathione synthetase ATP-binding domain-like"/>
    <property type="match status" value="1"/>
</dbReference>
<keyword evidence="3" id="KW-0436">Ligase</keyword>
<dbReference type="InterPro" id="IPR003806">
    <property type="entry name" value="ATP-grasp_PylC-type"/>
</dbReference>
<gene>
    <name evidence="3" type="ORF">SAMN05428953_11479</name>
</gene>
<dbReference type="GO" id="GO:0016874">
    <property type="term" value="F:ligase activity"/>
    <property type="evidence" value="ECO:0007669"/>
    <property type="project" value="UniProtKB-KW"/>
</dbReference>
<dbReference type="AlphaFoldDB" id="A0A1G9B5M3"/>
<dbReference type="Gene3D" id="3.30.470.20">
    <property type="entry name" value="ATP-grasp fold, B domain"/>
    <property type="match status" value="1"/>
</dbReference>
<name>A0A1G9B5M3_9HYPH</name>
<feature type="domain" description="ATP-grasp" evidence="2">
    <location>
        <begin position="244"/>
        <end position="297"/>
    </location>
</feature>
<dbReference type="GO" id="GO:0005524">
    <property type="term" value="F:ATP binding"/>
    <property type="evidence" value="ECO:0007669"/>
    <property type="project" value="UniProtKB-UniRule"/>
</dbReference>
<dbReference type="Proteomes" id="UP000198894">
    <property type="component" value="Unassembled WGS sequence"/>
</dbReference>
<organism evidence="3 4">
    <name type="scientific">Mesorhizobium muleiense</name>
    <dbReference type="NCBI Taxonomy" id="1004279"/>
    <lineage>
        <taxon>Bacteria</taxon>
        <taxon>Pseudomonadati</taxon>
        <taxon>Pseudomonadota</taxon>
        <taxon>Alphaproteobacteria</taxon>
        <taxon>Hyphomicrobiales</taxon>
        <taxon>Phyllobacteriaceae</taxon>
        <taxon>Mesorhizobium</taxon>
    </lineage>
</organism>
<keyword evidence="1" id="KW-0547">Nucleotide-binding</keyword>
<dbReference type="Pfam" id="PF02655">
    <property type="entry name" value="ATP-grasp_3"/>
    <property type="match status" value="1"/>
</dbReference>
<reference evidence="4" key="1">
    <citation type="submission" date="2016-10" db="EMBL/GenBank/DDBJ databases">
        <authorList>
            <person name="Varghese N."/>
            <person name="Submissions S."/>
        </authorList>
    </citation>
    <scope>NUCLEOTIDE SEQUENCE [LARGE SCALE GENOMIC DNA]</scope>
    <source>
        <strain evidence="4">CGMCC 1.11022</strain>
    </source>
</reference>
<sequence length="382" mass="41083">MHARLPNNAGSVLIAAISGRALAAAARRAGYRPLVADFFCDTDTVALAERATMLPGDLQGGIDGERIIETLRQLAGDDQPVAIVLGSGFERMTETVDEIARHFPLAGNSGAAIRRIKDPQLLATDCAELGIPHPEFQWDPPPDPENWVVKTAGGAGGAHIRRAAGETPILQCQAPGGRYFQRFVAGRSISALFVGDGQSADIVGFSQQWASPAPAAPYRYGGAVRLRRFDRRRAAMIRGWLSGLARRAGLVGLCSADLIRGPDGYKLIEINPRPGATLDIFDDADAPLIEAHLRAAAGKKFRLPRFVDSMASMVTYAAAPIARFPSIAWPEWTADHQSPGTRLIAGDPVCTIFARGPSADLTRRLIKGQASRLQHQWEGDRT</sequence>
<evidence type="ECO:0000313" key="3">
    <source>
        <dbReference type="EMBL" id="SDK34769.1"/>
    </source>
</evidence>
<dbReference type="InterPro" id="IPR016677">
    <property type="entry name" value="UCP016817_carboligase"/>
</dbReference>
<dbReference type="EMBL" id="FNEE01000014">
    <property type="protein sequence ID" value="SDK34769.1"/>
    <property type="molecule type" value="Genomic_DNA"/>
</dbReference>
<accession>A0A1G9B5M3</accession>
<keyword evidence="1" id="KW-0067">ATP-binding</keyword>